<name>A0A317FJU8_9PROT</name>
<dbReference type="Proteomes" id="UP000245765">
    <property type="component" value="Unassembled WGS sequence"/>
</dbReference>
<dbReference type="Pfam" id="PF00571">
    <property type="entry name" value="CBS"/>
    <property type="match status" value="2"/>
</dbReference>
<feature type="domain" description="CBS" evidence="6">
    <location>
        <begin position="153"/>
        <end position="213"/>
    </location>
</feature>
<protein>
    <submittedName>
        <fullName evidence="7">Magnesium/cobalt efflux protein</fullName>
    </submittedName>
</protein>
<dbReference type="InterPro" id="IPR044751">
    <property type="entry name" value="Ion_transp-like_CBS"/>
</dbReference>
<dbReference type="InterPro" id="IPR046342">
    <property type="entry name" value="CBS_dom_sf"/>
</dbReference>
<sequence>MSAHGGGSGANGQSERDRRNGFFWRLQGMLRKREAESVRDRFEELLEEPQRRDDEKRRDAEETGLDPHERILLGNVLRLRDKTAYDVMVPRADILAMPEDLTLDQAIRLIQKEGHSRFPVYRGNLDEIVGMVHIKDVFAAVGRDASTFSLKNILRRPLLVVPQIPVLDLLLQMRAQRIHMALVVDEYGGIDGLVTIEDLVETIVGDISDEHDEVATPTIVERPDGTLELDARTTIEAFEQRLGPILTEEERAADIDTVGGLVFTVAGRVPARGELISHESGLEFRVLEADARRIRRLRVRRPGVLGEAPRQAAE</sequence>
<dbReference type="PANTHER" id="PTHR22777:SF27">
    <property type="entry name" value="MAGNESIUM AND COBALT EFFLUX PROTEIN CORC"/>
    <property type="match status" value="1"/>
</dbReference>
<dbReference type="Pfam" id="PF03471">
    <property type="entry name" value="CorC_HlyC"/>
    <property type="match status" value="1"/>
</dbReference>
<keyword evidence="3 4" id="KW-0129">CBS domain</keyword>
<dbReference type="Gene3D" id="3.10.580.10">
    <property type="entry name" value="CBS-domain"/>
    <property type="match status" value="1"/>
</dbReference>
<dbReference type="Gene3D" id="3.30.465.10">
    <property type="match status" value="1"/>
</dbReference>
<evidence type="ECO:0000313" key="8">
    <source>
        <dbReference type="Proteomes" id="UP000245765"/>
    </source>
</evidence>
<feature type="region of interest" description="Disordered" evidence="5">
    <location>
        <begin position="41"/>
        <end position="63"/>
    </location>
</feature>
<evidence type="ECO:0000259" key="6">
    <source>
        <dbReference type="PROSITE" id="PS51371"/>
    </source>
</evidence>
<evidence type="ECO:0000256" key="4">
    <source>
        <dbReference type="PROSITE-ProRule" id="PRU00703"/>
    </source>
</evidence>
<evidence type="ECO:0000256" key="1">
    <source>
        <dbReference type="ARBA" id="ARBA00006446"/>
    </source>
</evidence>
<comment type="similarity">
    <text evidence="1">Belongs to the UPF0053 family. Hemolysin C subfamily.</text>
</comment>
<dbReference type="PANTHER" id="PTHR22777">
    <property type="entry name" value="HEMOLYSIN-RELATED"/>
    <property type="match status" value="1"/>
</dbReference>
<proteinExistence type="inferred from homology"/>
<dbReference type="SMART" id="SM01091">
    <property type="entry name" value="CorC_HlyC"/>
    <property type="match status" value="1"/>
</dbReference>
<evidence type="ECO:0000256" key="3">
    <source>
        <dbReference type="ARBA" id="ARBA00023122"/>
    </source>
</evidence>
<dbReference type="SUPFAM" id="SSF56176">
    <property type="entry name" value="FAD-binding/transporter-associated domain-like"/>
    <property type="match status" value="1"/>
</dbReference>
<evidence type="ECO:0000313" key="7">
    <source>
        <dbReference type="EMBL" id="PWS38602.1"/>
    </source>
</evidence>
<dbReference type="PROSITE" id="PS51371">
    <property type="entry name" value="CBS"/>
    <property type="match status" value="2"/>
</dbReference>
<dbReference type="InterPro" id="IPR005170">
    <property type="entry name" value="Transptr-assoc_dom"/>
</dbReference>
<evidence type="ECO:0000256" key="5">
    <source>
        <dbReference type="SAM" id="MobiDB-lite"/>
    </source>
</evidence>
<dbReference type="EMBL" id="QGNA01000001">
    <property type="protein sequence ID" value="PWS38602.1"/>
    <property type="molecule type" value="Genomic_DNA"/>
</dbReference>
<keyword evidence="2" id="KW-0677">Repeat</keyword>
<dbReference type="GO" id="GO:0005886">
    <property type="term" value="C:plasma membrane"/>
    <property type="evidence" value="ECO:0007669"/>
    <property type="project" value="TreeGrafter"/>
</dbReference>
<dbReference type="SMART" id="SM00116">
    <property type="entry name" value="CBS"/>
    <property type="match status" value="2"/>
</dbReference>
<organism evidence="7 8">
    <name type="scientific">Falsiroseomonas bella</name>
    <dbReference type="NCBI Taxonomy" id="2184016"/>
    <lineage>
        <taxon>Bacteria</taxon>
        <taxon>Pseudomonadati</taxon>
        <taxon>Pseudomonadota</taxon>
        <taxon>Alphaproteobacteria</taxon>
        <taxon>Acetobacterales</taxon>
        <taxon>Roseomonadaceae</taxon>
        <taxon>Falsiroseomonas</taxon>
    </lineage>
</organism>
<accession>A0A317FJU8</accession>
<dbReference type="SUPFAM" id="SSF54631">
    <property type="entry name" value="CBS-domain pair"/>
    <property type="match status" value="1"/>
</dbReference>
<dbReference type="InterPro" id="IPR016169">
    <property type="entry name" value="FAD-bd_PCMH_sub2"/>
</dbReference>
<keyword evidence="8" id="KW-1185">Reference proteome</keyword>
<feature type="domain" description="CBS" evidence="6">
    <location>
        <begin position="88"/>
        <end position="147"/>
    </location>
</feature>
<comment type="caution">
    <text evidence="7">The sequence shown here is derived from an EMBL/GenBank/DDBJ whole genome shotgun (WGS) entry which is preliminary data.</text>
</comment>
<dbReference type="GO" id="GO:0050660">
    <property type="term" value="F:flavin adenine dinucleotide binding"/>
    <property type="evidence" value="ECO:0007669"/>
    <property type="project" value="InterPro"/>
</dbReference>
<gene>
    <name evidence="7" type="ORF">DFH01_04825</name>
</gene>
<dbReference type="InterPro" id="IPR000644">
    <property type="entry name" value="CBS_dom"/>
</dbReference>
<dbReference type="InterPro" id="IPR036318">
    <property type="entry name" value="FAD-bd_PCMH-like_sf"/>
</dbReference>
<dbReference type="FunFam" id="3.10.580.10:FF:000002">
    <property type="entry name" value="Magnesium/cobalt efflux protein CorC"/>
    <property type="match status" value="1"/>
</dbReference>
<dbReference type="RefSeq" id="WP_109869223.1">
    <property type="nucleotide sequence ID" value="NZ_QGNA01000001.1"/>
</dbReference>
<reference evidence="8" key="1">
    <citation type="submission" date="2018-05" db="EMBL/GenBank/DDBJ databases">
        <authorList>
            <person name="Du Z."/>
            <person name="Wang X."/>
        </authorList>
    </citation>
    <scope>NUCLEOTIDE SEQUENCE [LARGE SCALE GENOMIC DNA]</scope>
    <source>
        <strain evidence="8">CQN31</strain>
    </source>
</reference>
<dbReference type="OrthoDB" id="9797674at2"/>
<evidence type="ECO:0000256" key="2">
    <source>
        <dbReference type="ARBA" id="ARBA00022737"/>
    </source>
</evidence>
<dbReference type="CDD" id="cd04590">
    <property type="entry name" value="CBS_pair_CorC_HlyC_assoc"/>
    <property type="match status" value="1"/>
</dbReference>
<dbReference type="AlphaFoldDB" id="A0A317FJU8"/>